<reference evidence="2 3" key="1">
    <citation type="submission" date="2023-10" db="EMBL/GenBank/DDBJ databases">
        <title>Genomes of two closely related lineages of the louse Polyplax serrata with different host specificities.</title>
        <authorList>
            <person name="Martinu J."/>
            <person name="Tarabai H."/>
            <person name="Stefka J."/>
            <person name="Hypsa V."/>
        </authorList>
    </citation>
    <scope>NUCLEOTIDE SEQUENCE [LARGE SCALE GENOMIC DNA]</scope>
    <source>
        <strain evidence="2">HR10_N</strain>
    </source>
</reference>
<organism evidence="2 3">
    <name type="scientific">Polyplax serrata</name>
    <name type="common">Common mouse louse</name>
    <dbReference type="NCBI Taxonomy" id="468196"/>
    <lineage>
        <taxon>Eukaryota</taxon>
        <taxon>Metazoa</taxon>
        <taxon>Ecdysozoa</taxon>
        <taxon>Arthropoda</taxon>
        <taxon>Hexapoda</taxon>
        <taxon>Insecta</taxon>
        <taxon>Pterygota</taxon>
        <taxon>Neoptera</taxon>
        <taxon>Paraneoptera</taxon>
        <taxon>Psocodea</taxon>
        <taxon>Troctomorpha</taxon>
        <taxon>Phthiraptera</taxon>
        <taxon>Anoplura</taxon>
        <taxon>Polyplacidae</taxon>
        <taxon>Polyplax</taxon>
    </lineage>
</organism>
<gene>
    <name evidence="2" type="ORF">RUM43_008203</name>
</gene>
<name>A0AAN8PEE0_POLSC</name>
<protein>
    <submittedName>
        <fullName evidence="2">Uncharacterized protein</fullName>
    </submittedName>
</protein>
<accession>A0AAN8PEE0</accession>
<feature type="region of interest" description="Disordered" evidence="1">
    <location>
        <begin position="1"/>
        <end position="66"/>
    </location>
</feature>
<evidence type="ECO:0000256" key="1">
    <source>
        <dbReference type="SAM" id="MobiDB-lite"/>
    </source>
</evidence>
<feature type="region of interest" description="Disordered" evidence="1">
    <location>
        <begin position="122"/>
        <end position="162"/>
    </location>
</feature>
<feature type="compositionally biased region" description="Low complexity" evidence="1">
    <location>
        <begin position="8"/>
        <end position="17"/>
    </location>
</feature>
<comment type="caution">
    <text evidence="2">The sequence shown here is derived from an EMBL/GenBank/DDBJ whole genome shotgun (WGS) entry which is preliminary data.</text>
</comment>
<proteinExistence type="predicted"/>
<evidence type="ECO:0000313" key="3">
    <source>
        <dbReference type="Proteomes" id="UP001372834"/>
    </source>
</evidence>
<feature type="compositionally biased region" description="Basic and acidic residues" evidence="1">
    <location>
        <begin position="130"/>
        <end position="145"/>
    </location>
</feature>
<dbReference type="EMBL" id="JAWJWE010000003">
    <property type="protein sequence ID" value="KAK6639926.1"/>
    <property type="molecule type" value="Genomic_DNA"/>
</dbReference>
<dbReference type="AlphaFoldDB" id="A0AAN8PEE0"/>
<sequence>MKTERQEGGSSSGSSSNSRRKKKPAAGEIGTSKGIVRAVRKDTGELGGVTEGMAKDQGDLEGGNRRRTALKAQQGSFVVAASTPKGWEGEGGVGVWVEGSQAKSALITLGKTGSVLRQTAARVRANQSKMDNKDNKEGRKEENLQKNKLRVRSGQLDVGRRTLVQKPWQQSLRNHRMLPN</sequence>
<dbReference type="Proteomes" id="UP001372834">
    <property type="component" value="Unassembled WGS sequence"/>
</dbReference>
<feature type="compositionally biased region" description="Basic and acidic residues" evidence="1">
    <location>
        <begin position="53"/>
        <end position="64"/>
    </location>
</feature>
<evidence type="ECO:0000313" key="2">
    <source>
        <dbReference type="EMBL" id="KAK6639926.1"/>
    </source>
</evidence>